<comment type="pathway">
    <text evidence="2 9">Amine and polyamine biosynthesis; ectoine biosynthesis; L-ectoine from L-aspartate 4-semialdehyde: step 2/3.</text>
</comment>
<organism evidence="11 12">
    <name type="scientific">Propioniferax innocua</name>
    <dbReference type="NCBI Taxonomy" id="1753"/>
    <lineage>
        <taxon>Bacteria</taxon>
        <taxon>Bacillati</taxon>
        <taxon>Actinomycetota</taxon>
        <taxon>Actinomycetes</taxon>
        <taxon>Propionibacteriales</taxon>
        <taxon>Propionibacteriaceae</taxon>
        <taxon>Propioniferax</taxon>
    </lineage>
</organism>
<dbReference type="Proteomes" id="UP000316196">
    <property type="component" value="Unassembled WGS sequence"/>
</dbReference>
<evidence type="ECO:0000256" key="1">
    <source>
        <dbReference type="ARBA" id="ARBA00003741"/>
    </source>
</evidence>
<evidence type="ECO:0000256" key="2">
    <source>
        <dbReference type="ARBA" id="ARBA00004978"/>
    </source>
</evidence>
<name>A0A542ZRM4_9ACTN</name>
<dbReference type="RefSeq" id="WP_142092752.1">
    <property type="nucleotide sequence ID" value="NZ_BAAAMD010000001.1"/>
</dbReference>
<dbReference type="EMBL" id="VFOR01000001">
    <property type="protein sequence ID" value="TQL62977.1"/>
    <property type="molecule type" value="Genomic_DNA"/>
</dbReference>
<evidence type="ECO:0000256" key="8">
    <source>
        <dbReference type="ARBA" id="ARBA00048924"/>
    </source>
</evidence>
<evidence type="ECO:0000256" key="3">
    <source>
        <dbReference type="ARBA" id="ARBA00010712"/>
    </source>
</evidence>
<dbReference type="AlphaFoldDB" id="A0A542ZRM4"/>
<evidence type="ECO:0000259" key="10">
    <source>
        <dbReference type="PROSITE" id="PS51186"/>
    </source>
</evidence>
<evidence type="ECO:0000256" key="9">
    <source>
        <dbReference type="RuleBase" id="RU365045"/>
    </source>
</evidence>
<dbReference type="UniPathway" id="UPA00067">
    <property type="reaction ID" value="UER00122"/>
</dbReference>
<dbReference type="InterPro" id="IPR000182">
    <property type="entry name" value="GNAT_dom"/>
</dbReference>
<evidence type="ECO:0000313" key="11">
    <source>
        <dbReference type="EMBL" id="TQL62977.1"/>
    </source>
</evidence>
<comment type="caution">
    <text evidence="11">The sequence shown here is derived from an EMBL/GenBank/DDBJ whole genome shotgun (WGS) entry which is preliminary data.</text>
</comment>
<keyword evidence="7 9" id="KW-0012">Acyltransferase</keyword>
<protein>
    <recommendedName>
        <fullName evidence="5 9">L-2,4-diaminobutyric acid acetyltransferase</fullName>
        <shortName evidence="9">DABA acetyltransferase</shortName>
        <ecNumber evidence="4 9">2.3.1.178</ecNumber>
    </recommendedName>
</protein>
<comment type="similarity">
    <text evidence="3 9">Belongs to the acetyltransferase family. EctA subfamily.</text>
</comment>
<keyword evidence="12" id="KW-1185">Reference proteome</keyword>
<dbReference type="Pfam" id="PF00583">
    <property type="entry name" value="Acetyltransf_1"/>
    <property type="match status" value="1"/>
</dbReference>
<dbReference type="Gene3D" id="3.40.630.30">
    <property type="match status" value="1"/>
</dbReference>
<feature type="domain" description="N-acetyltransferase" evidence="10">
    <location>
        <begin position="3"/>
        <end position="147"/>
    </location>
</feature>
<dbReference type="EC" id="2.3.1.178" evidence="4 9"/>
<gene>
    <name evidence="9" type="primary">ectA</name>
    <name evidence="11" type="ORF">FB460_0771</name>
</gene>
<dbReference type="GO" id="GO:0019491">
    <property type="term" value="P:ectoine biosynthetic process"/>
    <property type="evidence" value="ECO:0007669"/>
    <property type="project" value="UniProtKB-UniPathway"/>
</dbReference>
<dbReference type="NCBIfam" id="TIGR02406">
    <property type="entry name" value="ectoine_EctA"/>
    <property type="match status" value="1"/>
</dbReference>
<comment type="function">
    <text evidence="1 9">Catalyzes the acetylation of L-2,4-diaminobutyrate (DABA) to gamma-N-acetyl-alpha,gamma-diaminobutyric acid (ADABA) with acetyl coenzyme A.</text>
</comment>
<dbReference type="InterPro" id="IPR012772">
    <property type="entry name" value="Ectoine_EctA"/>
</dbReference>
<dbReference type="OrthoDB" id="2436196at2"/>
<evidence type="ECO:0000256" key="6">
    <source>
        <dbReference type="ARBA" id="ARBA00022679"/>
    </source>
</evidence>
<accession>A0A542ZRM4</accession>
<dbReference type="PROSITE" id="PS51186">
    <property type="entry name" value="GNAT"/>
    <property type="match status" value="1"/>
</dbReference>
<evidence type="ECO:0000256" key="7">
    <source>
        <dbReference type="ARBA" id="ARBA00023315"/>
    </source>
</evidence>
<dbReference type="SUPFAM" id="SSF55729">
    <property type="entry name" value="Acyl-CoA N-acyltransferases (Nat)"/>
    <property type="match status" value="1"/>
</dbReference>
<evidence type="ECO:0000256" key="4">
    <source>
        <dbReference type="ARBA" id="ARBA00012355"/>
    </source>
</evidence>
<dbReference type="GO" id="GO:0033816">
    <property type="term" value="F:diaminobutyrate acetyltransferase activity"/>
    <property type="evidence" value="ECO:0007669"/>
    <property type="project" value="UniProtKB-EC"/>
</dbReference>
<dbReference type="InterPro" id="IPR016181">
    <property type="entry name" value="Acyl_CoA_acyltransferase"/>
</dbReference>
<comment type="catalytic activity">
    <reaction evidence="8 9">
        <text>L-2,4-diaminobutanoate + acetyl-CoA = (2S)-4-acetamido-2-aminobutanoate + CoA + H(+)</text>
        <dbReference type="Rhea" id="RHEA:16901"/>
        <dbReference type="ChEBI" id="CHEBI:15378"/>
        <dbReference type="ChEBI" id="CHEBI:57287"/>
        <dbReference type="ChEBI" id="CHEBI:57288"/>
        <dbReference type="ChEBI" id="CHEBI:58761"/>
        <dbReference type="ChEBI" id="CHEBI:58929"/>
        <dbReference type="EC" id="2.3.1.178"/>
    </reaction>
</comment>
<evidence type="ECO:0000256" key="5">
    <source>
        <dbReference type="ARBA" id="ARBA00017935"/>
    </source>
</evidence>
<sequence>MTVELRHPTIDDGAAVWRLARDSKRLDLNTPYAYLMWTRDFHSTTLVAEIDGELGGFVTGYMRPDEPETVMVWQIAVDAKYRGRGIAGRLLDELAARTGATALETTITDDNPQSQASFDKFAQRHGAERTVTPLFETEHFPHEDEFKPELLHRIAPLHPTDATG</sequence>
<evidence type="ECO:0000313" key="12">
    <source>
        <dbReference type="Proteomes" id="UP000316196"/>
    </source>
</evidence>
<proteinExistence type="inferred from homology"/>
<keyword evidence="6 9" id="KW-0808">Transferase</keyword>
<dbReference type="CDD" id="cd04301">
    <property type="entry name" value="NAT_SF"/>
    <property type="match status" value="1"/>
</dbReference>
<reference evidence="11 12" key="1">
    <citation type="submission" date="2019-06" db="EMBL/GenBank/DDBJ databases">
        <title>Sequencing the genomes of 1000 actinobacteria strains.</title>
        <authorList>
            <person name="Klenk H.-P."/>
        </authorList>
    </citation>
    <scope>NUCLEOTIDE SEQUENCE [LARGE SCALE GENOMIC DNA]</scope>
    <source>
        <strain evidence="11 12">DSM 8251</strain>
    </source>
</reference>